<evidence type="ECO:0000313" key="10">
    <source>
        <dbReference type="EMBL" id="VEU38936.1"/>
    </source>
</evidence>
<dbReference type="CDD" id="cd20263">
    <property type="entry name" value="Complex1_LYR_NDUFB9_LYRM3"/>
    <property type="match status" value="1"/>
</dbReference>
<dbReference type="GO" id="GO:0006979">
    <property type="term" value="P:response to oxidative stress"/>
    <property type="evidence" value="ECO:0007669"/>
    <property type="project" value="TreeGrafter"/>
</dbReference>
<comment type="similarity">
    <text evidence="2">Belongs to the complex I LYR family.</text>
</comment>
<dbReference type="InterPro" id="IPR045292">
    <property type="entry name" value="Complex1_LYR_NDUFB9_LYRM3"/>
</dbReference>
<organism evidence="10 11">
    <name type="scientific">Pseudo-nitzschia multistriata</name>
    <dbReference type="NCBI Taxonomy" id="183589"/>
    <lineage>
        <taxon>Eukaryota</taxon>
        <taxon>Sar</taxon>
        <taxon>Stramenopiles</taxon>
        <taxon>Ochrophyta</taxon>
        <taxon>Bacillariophyta</taxon>
        <taxon>Bacillariophyceae</taxon>
        <taxon>Bacillariophycidae</taxon>
        <taxon>Bacillariales</taxon>
        <taxon>Bacillariaceae</taxon>
        <taxon>Pseudo-nitzschia</taxon>
    </lineage>
</organism>
<gene>
    <name evidence="10" type="ORF">PSNMU_V1.4_AUG-EV-PASAV3_0057130</name>
</gene>
<evidence type="ECO:0000256" key="3">
    <source>
        <dbReference type="ARBA" id="ARBA00022448"/>
    </source>
</evidence>
<name>A0A448ZAA0_9STRA</name>
<evidence type="ECO:0000256" key="1">
    <source>
        <dbReference type="ARBA" id="ARBA00004443"/>
    </source>
</evidence>
<keyword evidence="11" id="KW-1185">Reference proteome</keyword>
<keyword evidence="8" id="KW-0472">Membrane</keyword>
<dbReference type="EMBL" id="CAACVS010000193">
    <property type="protein sequence ID" value="VEU38936.1"/>
    <property type="molecule type" value="Genomic_DNA"/>
</dbReference>
<dbReference type="PANTHER" id="PTHR12964">
    <property type="entry name" value="NADH-UBIQUINONE OXIDOREDUCTASE B14 SUBUNIT"/>
    <property type="match status" value="1"/>
</dbReference>
<evidence type="ECO:0000256" key="6">
    <source>
        <dbReference type="ARBA" id="ARBA00022982"/>
    </source>
</evidence>
<evidence type="ECO:0000256" key="7">
    <source>
        <dbReference type="ARBA" id="ARBA00023128"/>
    </source>
</evidence>
<keyword evidence="6" id="KW-0249">Electron transport</keyword>
<feature type="domain" description="Complex 1 LYR protein" evidence="9">
    <location>
        <begin position="22"/>
        <end position="78"/>
    </location>
</feature>
<keyword evidence="3" id="KW-0813">Transport</keyword>
<evidence type="ECO:0000256" key="4">
    <source>
        <dbReference type="ARBA" id="ARBA00022660"/>
    </source>
</evidence>
<proteinExistence type="inferred from homology"/>
<evidence type="ECO:0000259" key="9">
    <source>
        <dbReference type="Pfam" id="PF05347"/>
    </source>
</evidence>
<evidence type="ECO:0000313" key="11">
    <source>
        <dbReference type="Proteomes" id="UP000291116"/>
    </source>
</evidence>
<dbReference type="OrthoDB" id="14535at2759"/>
<dbReference type="GO" id="GO:0005743">
    <property type="term" value="C:mitochondrial inner membrane"/>
    <property type="evidence" value="ECO:0007669"/>
    <property type="project" value="UniProtKB-SubCell"/>
</dbReference>
<sequence>MASLQLSRHARNLGVINSPAVLYKRILKELPRVLMIYDIDMPIEKAKATIRDRFYDNKDVKDHRVQEMLIETGYFALETSMLQHKQKNHLMHFLEGYTTPLEGDRKRLDQDSTILDQFARN</sequence>
<dbReference type="Pfam" id="PF05347">
    <property type="entry name" value="Complex1_LYR"/>
    <property type="match status" value="1"/>
</dbReference>
<keyword evidence="4" id="KW-0679">Respiratory chain</keyword>
<keyword evidence="5" id="KW-0999">Mitochondrion inner membrane</keyword>
<evidence type="ECO:0000256" key="5">
    <source>
        <dbReference type="ARBA" id="ARBA00022792"/>
    </source>
</evidence>
<evidence type="ECO:0000256" key="8">
    <source>
        <dbReference type="ARBA" id="ARBA00023136"/>
    </source>
</evidence>
<protein>
    <recommendedName>
        <fullName evidence="9">Complex 1 LYR protein domain-containing protein</fullName>
    </recommendedName>
</protein>
<dbReference type="InterPro" id="IPR008011">
    <property type="entry name" value="Complex1_LYR_dom"/>
</dbReference>
<dbReference type="InterPro" id="IPR016488">
    <property type="entry name" value="NADH_Ub_cplx-1_asu_su-6"/>
</dbReference>
<dbReference type="Proteomes" id="UP000291116">
    <property type="component" value="Unassembled WGS sequence"/>
</dbReference>
<dbReference type="AlphaFoldDB" id="A0A448ZAA0"/>
<comment type="subcellular location">
    <subcellularLocation>
        <location evidence="1">Mitochondrion inner membrane</location>
        <topology evidence="1">Peripheral membrane protein</topology>
        <orientation evidence="1">Matrix side</orientation>
    </subcellularLocation>
</comment>
<dbReference type="PANTHER" id="PTHR12964:SF0">
    <property type="entry name" value="NADH DEHYDROGENASE [UBIQUINONE] 1 ALPHA SUBCOMPLEX SUBUNIT 6"/>
    <property type="match status" value="1"/>
</dbReference>
<keyword evidence="7" id="KW-0496">Mitochondrion</keyword>
<accession>A0A448ZAA0</accession>
<reference evidence="10 11" key="1">
    <citation type="submission" date="2019-01" db="EMBL/GenBank/DDBJ databases">
        <authorList>
            <person name="Ferrante I. M."/>
        </authorList>
    </citation>
    <scope>NUCLEOTIDE SEQUENCE [LARGE SCALE GENOMIC DNA]</scope>
    <source>
        <strain evidence="10 11">B856</strain>
    </source>
</reference>
<evidence type="ECO:0000256" key="2">
    <source>
        <dbReference type="ARBA" id="ARBA00009508"/>
    </source>
</evidence>